<dbReference type="CDD" id="cd06171">
    <property type="entry name" value="Sigma70_r4"/>
    <property type="match status" value="1"/>
</dbReference>
<organism evidence="8 9">
    <name type="scientific">Streptomyces xanthophaeus</name>
    <dbReference type="NCBI Taxonomy" id="67385"/>
    <lineage>
        <taxon>Bacteria</taxon>
        <taxon>Bacillati</taxon>
        <taxon>Actinomycetota</taxon>
        <taxon>Actinomycetes</taxon>
        <taxon>Kitasatosporales</taxon>
        <taxon>Streptomycetaceae</taxon>
        <taxon>Streptomyces</taxon>
    </lineage>
</organism>
<name>A0A919HA99_9ACTN</name>
<evidence type="ECO:0000313" key="8">
    <source>
        <dbReference type="EMBL" id="GHI90459.1"/>
    </source>
</evidence>
<dbReference type="NCBIfam" id="TIGR02937">
    <property type="entry name" value="sigma70-ECF"/>
    <property type="match status" value="1"/>
</dbReference>
<dbReference type="Gene3D" id="1.10.1740.10">
    <property type="match status" value="1"/>
</dbReference>
<dbReference type="GO" id="GO:0003677">
    <property type="term" value="F:DNA binding"/>
    <property type="evidence" value="ECO:0007669"/>
    <property type="project" value="UniProtKB-KW"/>
</dbReference>
<feature type="region of interest" description="Disordered" evidence="6">
    <location>
        <begin position="1"/>
        <end position="24"/>
    </location>
</feature>
<keyword evidence="2" id="KW-0805">Transcription regulation</keyword>
<dbReference type="InterPro" id="IPR007627">
    <property type="entry name" value="RNA_pol_sigma70_r2"/>
</dbReference>
<evidence type="ECO:0000256" key="5">
    <source>
        <dbReference type="ARBA" id="ARBA00023163"/>
    </source>
</evidence>
<evidence type="ECO:0000256" key="3">
    <source>
        <dbReference type="ARBA" id="ARBA00023082"/>
    </source>
</evidence>
<dbReference type="Pfam" id="PF04542">
    <property type="entry name" value="Sigma70_r2"/>
    <property type="match status" value="1"/>
</dbReference>
<dbReference type="Proteomes" id="UP000600026">
    <property type="component" value="Unassembled WGS sequence"/>
</dbReference>
<comment type="similarity">
    <text evidence="1">Belongs to the sigma-70 factor family. ECF subfamily.</text>
</comment>
<dbReference type="InterPro" id="IPR036388">
    <property type="entry name" value="WH-like_DNA-bd_sf"/>
</dbReference>
<dbReference type="RefSeq" id="WP_272933201.1">
    <property type="nucleotide sequence ID" value="NZ_BNEE01000011.1"/>
</dbReference>
<dbReference type="SMART" id="SM00421">
    <property type="entry name" value="HTH_LUXR"/>
    <property type="match status" value="1"/>
</dbReference>
<dbReference type="InterPro" id="IPR039425">
    <property type="entry name" value="RNA_pol_sigma-70-like"/>
</dbReference>
<protein>
    <recommendedName>
        <fullName evidence="7">HTH luxR-type domain-containing protein</fullName>
    </recommendedName>
</protein>
<dbReference type="SUPFAM" id="SSF88659">
    <property type="entry name" value="Sigma3 and sigma4 domains of RNA polymerase sigma factors"/>
    <property type="match status" value="1"/>
</dbReference>
<keyword evidence="5" id="KW-0804">Transcription</keyword>
<dbReference type="InterPro" id="IPR000792">
    <property type="entry name" value="Tscrpt_reg_LuxR_C"/>
</dbReference>
<gene>
    <name evidence="8" type="ORF">Sxan_78230</name>
</gene>
<dbReference type="InterPro" id="IPR013249">
    <property type="entry name" value="RNA_pol_sigma70_r4_t2"/>
</dbReference>
<dbReference type="PANTHER" id="PTHR43133:SF8">
    <property type="entry name" value="RNA POLYMERASE SIGMA FACTOR HI_1459-RELATED"/>
    <property type="match status" value="1"/>
</dbReference>
<dbReference type="InterPro" id="IPR013324">
    <property type="entry name" value="RNA_pol_sigma_r3/r4-like"/>
</dbReference>
<keyword evidence="3" id="KW-0731">Sigma factor</keyword>
<dbReference type="Pfam" id="PF08281">
    <property type="entry name" value="Sigma70_r4_2"/>
    <property type="match status" value="1"/>
</dbReference>
<reference evidence="8" key="1">
    <citation type="submission" date="2020-09" db="EMBL/GenBank/DDBJ databases">
        <title>Whole genome shotgun sequence of Streptomyces xanthophaeus NBRC 12829.</title>
        <authorList>
            <person name="Komaki H."/>
            <person name="Tamura T."/>
        </authorList>
    </citation>
    <scope>NUCLEOTIDE SEQUENCE</scope>
    <source>
        <strain evidence="8">NBRC 12829</strain>
    </source>
</reference>
<evidence type="ECO:0000256" key="1">
    <source>
        <dbReference type="ARBA" id="ARBA00010641"/>
    </source>
</evidence>
<dbReference type="GO" id="GO:0016987">
    <property type="term" value="F:sigma factor activity"/>
    <property type="evidence" value="ECO:0007669"/>
    <property type="project" value="UniProtKB-KW"/>
</dbReference>
<accession>A0A919HA99</accession>
<dbReference type="Gene3D" id="1.10.10.10">
    <property type="entry name" value="Winged helix-like DNA-binding domain superfamily/Winged helix DNA-binding domain"/>
    <property type="match status" value="1"/>
</dbReference>
<dbReference type="InterPro" id="IPR014284">
    <property type="entry name" value="RNA_pol_sigma-70_dom"/>
</dbReference>
<comment type="caution">
    <text evidence="8">The sequence shown here is derived from an EMBL/GenBank/DDBJ whole genome shotgun (WGS) entry which is preliminary data.</text>
</comment>
<feature type="domain" description="HTH luxR-type" evidence="7">
    <location>
        <begin position="122"/>
        <end position="175"/>
    </location>
</feature>
<dbReference type="AlphaFoldDB" id="A0A919HA99"/>
<keyword evidence="4" id="KW-0238">DNA-binding</keyword>
<evidence type="ECO:0000256" key="6">
    <source>
        <dbReference type="SAM" id="MobiDB-lite"/>
    </source>
</evidence>
<dbReference type="GO" id="GO:0006352">
    <property type="term" value="P:DNA-templated transcription initiation"/>
    <property type="evidence" value="ECO:0007669"/>
    <property type="project" value="InterPro"/>
</dbReference>
<evidence type="ECO:0000256" key="4">
    <source>
        <dbReference type="ARBA" id="ARBA00023125"/>
    </source>
</evidence>
<keyword evidence="9" id="KW-1185">Reference proteome</keyword>
<dbReference type="InterPro" id="IPR013325">
    <property type="entry name" value="RNA_pol_sigma_r2"/>
</dbReference>
<evidence type="ECO:0000256" key="2">
    <source>
        <dbReference type="ARBA" id="ARBA00023015"/>
    </source>
</evidence>
<sequence>MADDTSLPRTGPATQVRTGPGPHDFADAYRREMPLLTRFVMKHGAGPQEAADAAHEAFATAYPQWDRIRFPARWLRTVAVRVYFRAKLREDLPGELPTTRAESHVPTNIQLSDQEREVYAALAELPSRQRQVMAWFYDGYTVAEIAEELEITKESVRQNLCRARATLKARLPRRGGA</sequence>
<evidence type="ECO:0000259" key="7">
    <source>
        <dbReference type="SMART" id="SM00421"/>
    </source>
</evidence>
<evidence type="ECO:0000313" key="9">
    <source>
        <dbReference type="Proteomes" id="UP000600026"/>
    </source>
</evidence>
<dbReference type="PANTHER" id="PTHR43133">
    <property type="entry name" value="RNA POLYMERASE ECF-TYPE SIGMA FACTO"/>
    <property type="match status" value="1"/>
</dbReference>
<dbReference type="SUPFAM" id="SSF88946">
    <property type="entry name" value="Sigma2 domain of RNA polymerase sigma factors"/>
    <property type="match status" value="1"/>
</dbReference>
<dbReference type="EMBL" id="BNEE01000011">
    <property type="protein sequence ID" value="GHI90459.1"/>
    <property type="molecule type" value="Genomic_DNA"/>
</dbReference>
<proteinExistence type="inferred from homology"/>